<evidence type="ECO:0000256" key="5">
    <source>
        <dbReference type="ARBA" id="ARBA00037900"/>
    </source>
</evidence>
<dbReference type="AlphaFoldDB" id="A0A506U2J6"/>
<sequence length="205" mass="21878">MKALLLVDIQNGFCPGGNLAVEDGDAVVAVANHLIETGGYDLVIASQDWHPPGHGSFASAHPGKAPFDMGELAGKPQVMWPDHCIQETADADFHPDLKTEAIHYIQQKGMDPTVDSYSAFRDNDHNAKTGLDAWLRAQNVDTLDVMGLATDFCVKFTALDAHEMLPGIEVRLIADGCRGISAEGVATALAELRQAGISVIDSKDA</sequence>
<dbReference type="GO" id="GO:0008936">
    <property type="term" value="F:nicotinamidase activity"/>
    <property type="evidence" value="ECO:0007669"/>
    <property type="project" value="UniProtKB-EC"/>
</dbReference>
<dbReference type="GO" id="GO:0046872">
    <property type="term" value="F:metal ion binding"/>
    <property type="evidence" value="ECO:0007669"/>
    <property type="project" value="UniProtKB-KW"/>
</dbReference>
<dbReference type="EC" id="3.5.1.19" evidence="6"/>
<comment type="pathway">
    <text evidence="5">Cofactor biosynthesis; nicotinate biosynthesis; nicotinate from nicotinamide: step 1/1.</text>
</comment>
<dbReference type="InterPro" id="IPR052347">
    <property type="entry name" value="Isochorismatase_Nicotinamidase"/>
</dbReference>
<dbReference type="EMBL" id="VHLG01000014">
    <property type="protein sequence ID" value="TPW28020.1"/>
    <property type="molecule type" value="Genomic_DNA"/>
</dbReference>
<evidence type="ECO:0000256" key="4">
    <source>
        <dbReference type="ARBA" id="ARBA00022801"/>
    </source>
</evidence>
<dbReference type="PANTHER" id="PTHR11080">
    <property type="entry name" value="PYRAZINAMIDASE/NICOTINAMIDASE"/>
    <property type="match status" value="1"/>
</dbReference>
<keyword evidence="2" id="KW-0662">Pyridine nucleotide biosynthesis</keyword>
<feature type="domain" description="Isochorismatase-like" evidence="9">
    <location>
        <begin position="3"/>
        <end position="203"/>
    </location>
</feature>
<dbReference type="InterPro" id="IPR036380">
    <property type="entry name" value="Isochorismatase-like_sf"/>
</dbReference>
<comment type="similarity">
    <text evidence="1">Belongs to the isochorismatase family.</text>
</comment>
<gene>
    <name evidence="10" type="primary">pncA</name>
    <name evidence="10" type="ORF">FJU08_18430</name>
</gene>
<dbReference type="OrthoDB" id="9791276at2"/>
<accession>A0A506U2J6</accession>
<evidence type="ECO:0000256" key="6">
    <source>
        <dbReference type="ARBA" id="ARBA00039017"/>
    </source>
</evidence>
<proteinExistence type="inferred from homology"/>
<evidence type="ECO:0000313" key="11">
    <source>
        <dbReference type="Proteomes" id="UP000318801"/>
    </source>
</evidence>
<evidence type="ECO:0000256" key="3">
    <source>
        <dbReference type="ARBA" id="ARBA00022723"/>
    </source>
</evidence>
<dbReference type="Pfam" id="PF00857">
    <property type="entry name" value="Isochorismatase"/>
    <property type="match status" value="1"/>
</dbReference>
<keyword evidence="3" id="KW-0479">Metal-binding</keyword>
<dbReference type="CDD" id="cd01011">
    <property type="entry name" value="nicotinamidase"/>
    <property type="match status" value="1"/>
</dbReference>
<dbReference type="Proteomes" id="UP000318801">
    <property type="component" value="Unassembled WGS sequence"/>
</dbReference>
<keyword evidence="11" id="KW-1185">Reference proteome</keyword>
<evidence type="ECO:0000313" key="10">
    <source>
        <dbReference type="EMBL" id="TPW28020.1"/>
    </source>
</evidence>
<dbReference type="InterPro" id="IPR000868">
    <property type="entry name" value="Isochorismatase-like_dom"/>
</dbReference>
<dbReference type="RefSeq" id="WP_141150517.1">
    <property type="nucleotide sequence ID" value="NZ_VHLG01000014.1"/>
</dbReference>
<dbReference type="FunFam" id="3.40.50.850:FF:000006">
    <property type="entry name" value="Bifunctional pyrazinamidase/nicotinamidase"/>
    <property type="match status" value="1"/>
</dbReference>
<dbReference type="Gene3D" id="3.40.50.850">
    <property type="entry name" value="Isochorismatase-like"/>
    <property type="match status" value="1"/>
</dbReference>
<name>A0A506U2J6_9HYPH</name>
<evidence type="ECO:0000259" key="9">
    <source>
        <dbReference type="Pfam" id="PF00857"/>
    </source>
</evidence>
<reference evidence="10 11" key="1">
    <citation type="submission" date="2019-06" db="EMBL/GenBank/DDBJ databases">
        <authorList>
            <person name="Li M."/>
        </authorList>
    </citation>
    <scope>NUCLEOTIDE SEQUENCE [LARGE SCALE GENOMIC DNA]</scope>
    <source>
        <strain evidence="10 11">BGMRC2036</strain>
    </source>
</reference>
<dbReference type="GO" id="GO:0019363">
    <property type="term" value="P:pyridine nucleotide biosynthetic process"/>
    <property type="evidence" value="ECO:0007669"/>
    <property type="project" value="UniProtKB-KW"/>
</dbReference>
<dbReference type="SUPFAM" id="SSF52499">
    <property type="entry name" value="Isochorismatase-like hydrolases"/>
    <property type="match status" value="1"/>
</dbReference>
<evidence type="ECO:0000256" key="1">
    <source>
        <dbReference type="ARBA" id="ARBA00006336"/>
    </source>
</evidence>
<keyword evidence="4 10" id="KW-0378">Hydrolase</keyword>
<dbReference type="NCBIfam" id="NF008623">
    <property type="entry name" value="PRK11609.1"/>
    <property type="match status" value="1"/>
</dbReference>
<comment type="caution">
    <text evidence="10">The sequence shown here is derived from an EMBL/GenBank/DDBJ whole genome shotgun (WGS) entry which is preliminary data.</text>
</comment>
<dbReference type="PANTHER" id="PTHR11080:SF2">
    <property type="entry name" value="LD05707P"/>
    <property type="match status" value="1"/>
</dbReference>
<evidence type="ECO:0000256" key="7">
    <source>
        <dbReference type="ARBA" id="ARBA00043224"/>
    </source>
</evidence>
<evidence type="ECO:0000256" key="2">
    <source>
        <dbReference type="ARBA" id="ARBA00022642"/>
    </source>
</evidence>
<protein>
    <recommendedName>
        <fullName evidence="8">Nicotinamidase</fullName>
        <ecNumber evidence="6">3.5.1.19</ecNumber>
    </recommendedName>
    <alternativeName>
        <fullName evidence="7">Nicotinamide deamidase</fullName>
    </alternativeName>
</protein>
<organism evidence="10 11">
    <name type="scientific">Martelella alba</name>
    <dbReference type="NCBI Taxonomy" id="2590451"/>
    <lineage>
        <taxon>Bacteria</taxon>
        <taxon>Pseudomonadati</taxon>
        <taxon>Pseudomonadota</taxon>
        <taxon>Alphaproteobacteria</taxon>
        <taxon>Hyphomicrobiales</taxon>
        <taxon>Aurantimonadaceae</taxon>
        <taxon>Martelella</taxon>
    </lineage>
</organism>
<evidence type="ECO:0000256" key="8">
    <source>
        <dbReference type="ARBA" id="ARBA00072277"/>
    </source>
</evidence>